<protein>
    <submittedName>
        <fullName evidence="1">Uncharacterized protein</fullName>
    </submittedName>
</protein>
<reference evidence="1 2" key="1">
    <citation type="submission" date="2019-02" db="EMBL/GenBank/DDBJ databases">
        <title>Genomic Encyclopedia of Archaeal and Bacterial Type Strains, Phase II (KMG-II): from individual species to whole genera.</title>
        <authorList>
            <person name="Goeker M."/>
        </authorList>
    </citation>
    <scope>NUCLEOTIDE SEQUENCE [LARGE SCALE GENOMIC DNA]</scope>
    <source>
        <strain evidence="1 2">DSM 18101</strain>
    </source>
</reference>
<name>A0A4Q7YVC8_9BACT</name>
<evidence type="ECO:0000313" key="2">
    <source>
        <dbReference type="Proteomes" id="UP000292958"/>
    </source>
</evidence>
<evidence type="ECO:0000313" key="1">
    <source>
        <dbReference type="EMBL" id="RZU41091.1"/>
    </source>
</evidence>
<dbReference type="Proteomes" id="UP000292958">
    <property type="component" value="Unassembled WGS sequence"/>
</dbReference>
<accession>A0A4Q7YVC8</accession>
<sequence>MRLIVDGLDSTIPRFRHLWGHHIVGFRPYTHCRRCFVGRDERNVRPTMADGEYELDGRGEIFYLCGVGFKERHNTNVHLAVRPQIGSIAAIGSAYGVRFTIRDAQAIPIKHPMFLESPPRGLEGLKENHLRCKNFQFGCQMFEVDEVGDTVKGVVVRTLRDGAPVRRCKL</sequence>
<keyword evidence="2" id="KW-1185">Reference proteome</keyword>
<dbReference type="AlphaFoldDB" id="A0A4Q7YVC8"/>
<proteinExistence type="predicted"/>
<organism evidence="1 2">
    <name type="scientific">Edaphobacter modestus</name>
    <dbReference type="NCBI Taxonomy" id="388466"/>
    <lineage>
        <taxon>Bacteria</taxon>
        <taxon>Pseudomonadati</taxon>
        <taxon>Acidobacteriota</taxon>
        <taxon>Terriglobia</taxon>
        <taxon>Terriglobales</taxon>
        <taxon>Acidobacteriaceae</taxon>
        <taxon>Edaphobacter</taxon>
    </lineage>
</organism>
<gene>
    <name evidence="1" type="ORF">BDD14_2586</name>
</gene>
<dbReference type="EMBL" id="SHKW01000001">
    <property type="protein sequence ID" value="RZU41091.1"/>
    <property type="molecule type" value="Genomic_DNA"/>
</dbReference>
<comment type="caution">
    <text evidence="1">The sequence shown here is derived from an EMBL/GenBank/DDBJ whole genome shotgun (WGS) entry which is preliminary data.</text>
</comment>